<comment type="caution">
    <text evidence="1">The sequence shown here is derived from an EMBL/GenBank/DDBJ whole genome shotgun (WGS) entry which is preliminary data.</text>
</comment>
<accession>A0ABQ8CD94</accession>
<keyword evidence="2" id="KW-1185">Reference proteome</keyword>
<feature type="non-terminal residue" evidence="1">
    <location>
        <position position="183"/>
    </location>
</feature>
<proteinExistence type="predicted"/>
<organism evidence="1 2">
    <name type="scientific">Brassica napus</name>
    <name type="common">Rape</name>
    <dbReference type="NCBI Taxonomy" id="3708"/>
    <lineage>
        <taxon>Eukaryota</taxon>
        <taxon>Viridiplantae</taxon>
        <taxon>Streptophyta</taxon>
        <taxon>Embryophyta</taxon>
        <taxon>Tracheophyta</taxon>
        <taxon>Spermatophyta</taxon>
        <taxon>Magnoliopsida</taxon>
        <taxon>eudicotyledons</taxon>
        <taxon>Gunneridae</taxon>
        <taxon>Pentapetalae</taxon>
        <taxon>rosids</taxon>
        <taxon>malvids</taxon>
        <taxon>Brassicales</taxon>
        <taxon>Brassicaceae</taxon>
        <taxon>Brassiceae</taxon>
        <taxon>Brassica</taxon>
    </lineage>
</organism>
<reference evidence="1 2" key="1">
    <citation type="submission" date="2021-05" db="EMBL/GenBank/DDBJ databases">
        <title>Genome Assembly of Synthetic Allotetraploid Brassica napus Reveals Homoeologous Exchanges between Subgenomes.</title>
        <authorList>
            <person name="Davis J.T."/>
        </authorList>
    </citation>
    <scope>NUCLEOTIDE SEQUENCE [LARGE SCALE GENOMIC DNA]</scope>
    <source>
        <strain evidence="2">cv. Da-Ae</strain>
        <tissue evidence="1">Seedling</tissue>
    </source>
</reference>
<protein>
    <submittedName>
        <fullName evidence="1">Uncharacterized protein</fullName>
    </submittedName>
</protein>
<dbReference type="Proteomes" id="UP000824890">
    <property type="component" value="Unassembled WGS sequence"/>
</dbReference>
<sequence>MMLMRRRLGCRSREMEMRIDFDEQDSRSGVTATICVRDCRLGSDTRVVGAVCIFAGALSVDLTWYHGEVEESVWTGVDLLSRLFKSLEIPLSYFFPDLGFRPRELGRVESRCDFFPANLHCWVSFEWLLLGLCLMAGFRSRFLGFGHIHFALGRSYYWFSDVGACEEPLFSVLSPEFSWFLWQ</sequence>
<evidence type="ECO:0000313" key="2">
    <source>
        <dbReference type="Proteomes" id="UP000824890"/>
    </source>
</evidence>
<name>A0ABQ8CD94_BRANA</name>
<evidence type="ECO:0000313" key="1">
    <source>
        <dbReference type="EMBL" id="KAH0914722.1"/>
    </source>
</evidence>
<gene>
    <name evidence="1" type="ORF">HID58_029168</name>
</gene>
<dbReference type="EMBL" id="JAGKQM010000008">
    <property type="protein sequence ID" value="KAH0914722.1"/>
    <property type="molecule type" value="Genomic_DNA"/>
</dbReference>